<name>A0A1I5MGH6_9BACT</name>
<dbReference type="GO" id="GO:0016020">
    <property type="term" value="C:membrane"/>
    <property type="evidence" value="ECO:0007669"/>
    <property type="project" value="UniProtKB-SubCell"/>
</dbReference>
<keyword evidence="4" id="KW-0645">Protease</keyword>
<feature type="transmembrane region" description="Helical" evidence="10">
    <location>
        <begin position="308"/>
        <end position="327"/>
    </location>
</feature>
<evidence type="ECO:0000256" key="6">
    <source>
        <dbReference type="ARBA" id="ARBA00022801"/>
    </source>
</evidence>
<evidence type="ECO:0000256" key="4">
    <source>
        <dbReference type="ARBA" id="ARBA00022670"/>
    </source>
</evidence>
<comment type="subcellular location">
    <subcellularLocation>
        <location evidence="2">Membrane</location>
        <topology evidence="2">Multi-pass membrane protein</topology>
    </subcellularLocation>
</comment>
<feature type="transmembrane region" description="Helical" evidence="10">
    <location>
        <begin position="367"/>
        <end position="386"/>
    </location>
</feature>
<keyword evidence="6" id="KW-0378">Hydrolase</keyword>
<evidence type="ECO:0000256" key="5">
    <source>
        <dbReference type="ARBA" id="ARBA00022692"/>
    </source>
</evidence>
<keyword evidence="7" id="KW-0809">Transit peptide</keyword>
<organism evidence="12 13">
    <name type="scientific">Pseudarcicella hirudinis</name>
    <dbReference type="NCBI Taxonomy" id="1079859"/>
    <lineage>
        <taxon>Bacteria</taxon>
        <taxon>Pseudomonadati</taxon>
        <taxon>Bacteroidota</taxon>
        <taxon>Cytophagia</taxon>
        <taxon>Cytophagales</taxon>
        <taxon>Flectobacillaceae</taxon>
        <taxon>Pseudarcicella</taxon>
    </lineage>
</organism>
<proteinExistence type="inferred from homology"/>
<evidence type="ECO:0000256" key="10">
    <source>
        <dbReference type="SAM" id="Phobius"/>
    </source>
</evidence>
<dbReference type="Proteomes" id="UP000199306">
    <property type="component" value="Unassembled WGS sequence"/>
</dbReference>
<comment type="similarity">
    <text evidence="3">Belongs to the peptidase M50B family.</text>
</comment>
<feature type="transmembrane region" description="Helical" evidence="10">
    <location>
        <begin position="211"/>
        <end position="231"/>
    </location>
</feature>
<keyword evidence="13" id="KW-1185">Reference proteome</keyword>
<dbReference type="InterPro" id="IPR044838">
    <property type="entry name" value="EGY1-like"/>
</dbReference>
<dbReference type="CDD" id="cd06160">
    <property type="entry name" value="S2P-M50_like_2"/>
    <property type="match status" value="1"/>
</dbReference>
<feature type="transmembrane region" description="Helical" evidence="10">
    <location>
        <begin position="124"/>
        <end position="144"/>
    </location>
</feature>
<accession>A0A1I5MGH6</accession>
<evidence type="ECO:0000313" key="13">
    <source>
        <dbReference type="Proteomes" id="UP000199306"/>
    </source>
</evidence>
<evidence type="ECO:0000256" key="3">
    <source>
        <dbReference type="ARBA" id="ARBA00007931"/>
    </source>
</evidence>
<gene>
    <name evidence="12" type="ORF">SAMN04515674_101298</name>
</gene>
<feature type="transmembrane region" description="Helical" evidence="10">
    <location>
        <begin position="89"/>
        <end position="112"/>
    </location>
</feature>
<evidence type="ECO:0000256" key="2">
    <source>
        <dbReference type="ARBA" id="ARBA00004141"/>
    </source>
</evidence>
<protein>
    <submittedName>
        <fullName evidence="12">Peptidase family M50</fullName>
    </submittedName>
</protein>
<dbReference type="GO" id="GO:0006508">
    <property type="term" value="P:proteolysis"/>
    <property type="evidence" value="ECO:0007669"/>
    <property type="project" value="UniProtKB-KW"/>
</dbReference>
<dbReference type="STRING" id="1079859.SAMN04515674_101298"/>
<evidence type="ECO:0000259" key="11">
    <source>
        <dbReference type="Pfam" id="PF02163"/>
    </source>
</evidence>
<evidence type="ECO:0000256" key="8">
    <source>
        <dbReference type="ARBA" id="ARBA00022989"/>
    </source>
</evidence>
<evidence type="ECO:0000256" key="7">
    <source>
        <dbReference type="ARBA" id="ARBA00022946"/>
    </source>
</evidence>
<reference evidence="12 13" key="1">
    <citation type="submission" date="2016-10" db="EMBL/GenBank/DDBJ databases">
        <authorList>
            <person name="de Groot N.N."/>
        </authorList>
    </citation>
    <scope>NUCLEOTIDE SEQUENCE [LARGE SCALE GENOMIC DNA]</scope>
    <source>
        <strain evidence="13">E92,LMG 26720,CCM 7988</strain>
    </source>
</reference>
<feature type="domain" description="Peptidase M50" evidence="11">
    <location>
        <begin position="61"/>
        <end position="245"/>
    </location>
</feature>
<keyword evidence="8 10" id="KW-1133">Transmembrane helix</keyword>
<dbReference type="RefSeq" id="WP_092011028.1">
    <property type="nucleotide sequence ID" value="NZ_FOXH01000001.1"/>
</dbReference>
<evidence type="ECO:0000313" key="12">
    <source>
        <dbReference type="EMBL" id="SFP08695.1"/>
    </source>
</evidence>
<dbReference type="OrthoDB" id="921763at2"/>
<feature type="transmembrane region" description="Helical" evidence="10">
    <location>
        <begin position="333"/>
        <end position="351"/>
    </location>
</feature>
<dbReference type="EMBL" id="FOXH01000001">
    <property type="protein sequence ID" value="SFP08695.1"/>
    <property type="molecule type" value="Genomic_DNA"/>
</dbReference>
<dbReference type="AlphaFoldDB" id="A0A1I5MGH6"/>
<sequence>MNRKTVLIQIILFIVTLITTTFAGAEWMTGRYFFYPFIGDQLPEAAKLHLDEIWQGLQYSLPFIGILTAHEFGHFFTARHYKIRATLPYYIPVWFSSLGFSIGTMGAVIRILDRTKSRLQYFDIGIAGPLAGFVVAFGVLWYGFTHLPPAHYIFSIHPEYMKYGLDYAKHVYDAKNMSGSLVLGDNLLFWFFKKYVADPALLPNIFEITHYPFLMAGYLALFFTALNLIPIGQLDGGHILYGLIGKKWFNRISPVLFIIFTTYSGYGLFTIQGFSNAESDMDSFMWLVIYIFFLQICFSRINPENRMTSWVLALAVTVFQIVLSYFLPAGTQGFSGFLLFVFLLGRILGVYHPEVEIDEPLDWKRKLLGWISLLIFILCFSPQPFMQMP</sequence>
<dbReference type="Pfam" id="PF02163">
    <property type="entry name" value="Peptidase_M50"/>
    <property type="match status" value="1"/>
</dbReference>
<dbReference type="PANTHER" id="PTHR31412">
    <property type="entry name" value="ZINC METALLOPROTEASE EGY1"/>
    <property type="match status" value="1"/>
</dbReference>
<dbReference type="InterPro" id="IPR008915">
    <property type="entry name" value="Peptidase_M50"/>
</dbReference>
<keyword evidence="9 10" id="KW-0472">Membrane</keyword>
<keyword evidence="5 10" id="KW-0812">Transmembrane</keyword>
<dbReference type="PANTHER" id="PTHR31412:SF0">
    <property type="entry name" value="ZINC METALLOPROTEASE EGY1, CHLOROPLASTIC-RELATED"/>
    <property type="match status" value="1"/>
</dbReference>
<comment type="cofactor">
    <cofactor evidence="1">
        <name>Zn(2+)</name>
        <dbReference type="ChEBI" id="CHEBI:29105"/>
    </cofactor>
</comment>
<evidence type="ECO:0000256" key="9">
    <source>
        <dbReference type="ARBA" id="ARBA00023136"/>
    </source>
</evidence>
<dbReference type="GO" id="GO:0008233">
    <property type="term" value="F:peptidase activity"/>
    <property type="evidence" value="ECO:0007669"/>
    <property type="project" value="UniProtKB-KW"/>
</dbReference>
<feature type="transmembrane region" description="Helical" evidence="10">
    <location>
        <begin position="252"/>
        <end position="271"/>
    </location>
</feature>
<feature type="transmembrane region" description="Helical" evidence="10">
    <location>
        <begin position="283"/>
        <end position="301"/>
    </location>
</feature>
<evidence type="ECO:0000256" key="1">
    <source>
        <dbReference type="ARBA" id="ARBA00001947"/>
    </source>
</evidence>